<feature type="signal peptide" evidence="1">
    <location>
        <begin position="1"/>
        <end position="19"/>
    </location>
</feature>
<evidence type="ECO:0000313" key="2">
    <source>
        <dbReference type="EMBL" id="TDQ08076.1"/>
    </source>
</evidence>
<keyword evidence="3" id="KW-1185">Reference proteome</keyword>
<sequence>MKKYITLLITIFYINAAMAQQTKTAASEGSSYRMLRTDKIKGVTYQLYIKGINEHIKEAELPAENPDFPIVVSDRKILMDYGSGASGEEYVLYRLNSKGKKMVELIFPKKIIDNRNKIKSEGEFKFLLTGTGGITITIKKYDYHFPSEKLVYLYSSKNGRMGFVKRTDSEIGTDHLSDDYVKLQGIAAPPNH</sequence>
<accession>A0A4R6ST06</accession>
<comment type="caution">
    <text evidence="2">The sequence shown here is derived from an EMBL/GenBank/DDBJ whole genome shotgun (WGS) entry which is preliminary data.</text>
</comment>
<feature type="chain" id="PRO_5020315873" evidence="1">
    <location>
        <begin position="20"/>
        <end position="192"/>
    </location>
</feature>
<dbReference type="Proteomes" id="UP000295620">
    <property type="component" value="Unassembled WGS sequence"/>
</dbReference>
<evidence type="ECO:0000256" key="1">
    <source>
        <dbReference type="SAM" id="SignalP"/>
    </source>
</evidence>
<protein>
    <submittedName>
        <fullName evidence="2">Uncharacterized protein</fullName>
    </submittedName>
</protein>
<dbReference type="EMBL" id="SNYC01000005">
    <property type="protein sequence ID" value="TDQ08076.1"/>
    <property type="molecule type" value="Genomic_DNA"/>
</dbReference>
<proteinExistence type="predicted"/>
<keyword evidence="1" id="KW-0732">Signal</keyword>
<reference evidence="2 3" key="1">
    <citation type="submission" date="2019-03" db="EMBL/GenBank/DDBJ databases">
        <title>Genomic Encyclopedia of Archaeal and Bacterial Type Strains, Phase II (KMG-II): from individual species to whole genera.</title>
        <authorList>
            <person name="Goeker M."/>
        </authorList>
    </citation>
    <scope>NUCLEOTIDE SEQUENCE [LARGE SCALE GENOMIC DNA]</scope>
    <source>
        <strain evidence="2 3">DSM 19035</strain>
    </source>
</reference>
<dbReference type="OrthoDB" id="623514at2"/>
<dbReference type="AlphaFoldDB" id="A0A4R6ST06"/>
<name>A0A4R6ST06_9SPHI</name>
<organism evidence="2 3">
    <name type="scientific">Pedobacter metabolipauper</name>
    <dbReference type="NCBI Taxonomy" id="425513"/>
    <lineage>
        <taxon>Bacteria</taxon>
        <taxon>Pseudomonadati</taxon>
        <taxon>Bacteroidota</taxon>
        <taxon>Sphingobacteriia</taxon>
        <taxon>Sphingobacteriales</taxon>
        <taxon>Sphingobacteriaceae</taxon>
        <taxon>Pedobacter</taxon>
    </lineage>
</organism>
<gene>
    <name evidence="2" type="ORF">ATK78_2577</name>
</gene>
<dbReference type="RefSeq" id="WP_133576484.1">
    <property type="nucleotide sequence ID" value="NZ_SNYC01000005.1"/>
</dbReference>
<evidence type="ECO:0000313" key="3">
    <source>
        <dbReference type="Proteomes" id="UP000295620"/>
    </source>
</evidence>